<dbReference type="SMART" id="SM00388">
    <property type="entry name" value="HisKA"/>
    <property type="match status" value="1"/>
</dbReference>
<dbReference type="Pfam" id="PF02518">
    <property type="entry name" value="HATPase_c"/>
    <property type="match status" value="1"/>
</dbReference>
<dbReference type="Gene3D" id="1.10.287.130">
    <property type="match status" value="1"/>
</dbReference>
<dbReference type="InterPro" id="IPR003594">
    <property type="entry name" value="HATPase_dom"/>
</dbReference>
<dbReference type="Proteomes" id="UP000451233">
    <property type="component" value="Unassembled WGS sequence"/>
</dbReference>
<dbReference type="RefSeq" id="WP_160906025.1">
    <property type="nucleotide sequence ID" value="NZ_WVHS01000002.1"/>
</dbReference>
<dbReference type="InterPro" id="IPR003661">
    <property type="entry name" value="HisK_dim/P_dom"/>
</dbReference>
<keyword evidence="21" id="KW-0812">Transmembrane</keyword>
<dbReference type="Pfam" id="PF00512">
    <property type="entry name" value="HisKA"/>
    <property type="match status" value="1"/>
</dbReference>
<evidence type="ECO:0000259" key="22">
    <source>
        <dbReference type="PROSITE" id="PS50109"/>
    </source>
</evidence>
<evidence type="ECO:0000256" key="1">
    <source>
        <dbReference type="ARBA" id="ARBA00000085"/>
    </source>
</evidence>
<dbReference type="PANTHER" id="PTHR44936:SF9">
    <property type="entry name" value="SENSOR PROTEIN CREC"/>
    <property type="match status" value="1"/>
</dbReference>
<evidence type="ECO:0000256" key="8">
    <source>
        <dbReference type="ARBA" id="ARBA00022679"/>
    </source>
</evidence>
<evidence type="ECO:0000256" key="9">
    <source>
        <dbReference type="ARBA" id="ARBA00022741"/>
    </source>
</evidence>
<keyword evidence="13" id="KW-0460">Magnesium</keyword>
<dbReference type="CDD" id="cd00082">
    <property type="entry name" value="HisKA"/>
    <property type="match status" value="1"/>
</dbReference>
<keyword evidence="21" id="KW-0472">Membrane</keyword>
<dbReference type="EMBL" id="WVHS01000002">
    <property type="protein sequence ID" value="MXV15000.1"/>
    <property type="molecule type" value="Genomic_DNA"/>
</dbReference>
<dbReference type="InterPro" id="IPR036890">
    <property type="entry name" value="HATPase_C_sf"/>
</dbReference>
<keyword evidence="11" id="KW-0378">Hydrolase</keyword>
<dbReference type="Pfam" id="PF00672">
    <property type="entry name" value="HAMP"/>
    <property type="match status" value="1"/>
</dbReference>
<evidence type="ECO:0000256" key="19">
    <source>
        <dbReference type="ARBA" id="ARBA00040454"/>
    </source>
</evidence>
<dbReference type="GO" id="GO:0005886">
    <property type="term" value="C:plasma membrane"/>
    <property type="evidence" value="ECO:0007669"/>
    <property type="project" value="UniProtKB-SubCell"/>
</dbReference>
<gene>
    <name evidence="24" type="ORF">GS398_06790</name>
</gene>
<evidence type="ECO:0000256" key="13">
    <source>
        <dbReference type="ARBA" id="ARBA00022842"/>
    </source>
</evidence>
<dbReference type="CDD" id="cd06225">
    <property type="entry name" value="HAMP"/>
    <property type="match status" value="1"/>
</dbReference>
<evidence type="ECO:0000256" key="11">
    <source>
        <dbReference type="ARBA" id="ARBA00022801"/>
    </source>
</evidence>
<keyword evidence="18" id="KW-0464">Manganese</keyword>
<dbReference type="SUPFAM" id="SSF55874">
    <property type="entry name" value="ATPase domain of HSP90 chaperone/DNA topoisomerase II/histidine kinase"/>
    <property type="match status" value="1"/>
</dbReference>
<dbReference type="PROSITE" id="PS50885">
    <property type="entry name" value="HAMP"/>
    <property type="match status" value="1"/>
</dbReference>
<keyword evidence="9" id="KW-0547">Nucleotide-binding</keyword>
<evidence type="ECO:0000256" key="6">
    <source>
        <dbReference type="ARBA" id="ARBA00022475"/>
    </source>
</evidence>
<proteinExistence type="predicted"/>
<dbReference type="EC" id="2.7.13.3" evidence="5"/>
<dbReference type="InterPro" id="IPR003660">
    <property type="entry name" value="HAMP_dom"/>
</dbReference>
<keyword evidence="6" id="KW-1003">Cell membrane</keyword>
<dbReference type="SUPFAM" id="SSF158472">
    <property type="entry name" value="HAMP domain-like"/>
    <property type="match status" value="1"/>
</dbReference>
<comment type="cofactor">
    <cofactor evidence="3">
        <name>Mg(2+)</name>
        <dbReference type="ChEBI" id="CHEBI:18420"/>
    </cofactor>
</comment>
<dbReference type="Gene3D" id="6.10.340.10">
    <property type="match status" value="1"/>
</dbReference>
<evidence type="ECO:0000256" key="16">
    <source>
        <dbReference type="ARBA" id="ARBA00023016"/>
    </source>
</evidence>
<keyword evidence="25" id="KW-1185">Reference proteome</keyword>
<reference evidence="24 25" key="1">
    <citation type="submission" date="2019-11" db="EMBL/GenBank/DDBJ databases">
        <title>Pedobacter sp. HMF7056 Genome sequencing and assembly.</title>
        <authorList>
            <person name="Kang H."/>
            <person name="Kim H."/>
            <person name="Joh K."/>
        </authorList>
    </citation>
    <scope>NUCLEOTIDE SEQUENCE [LARGE SCALE GENOMIC DNA]</scope>
    <source>
        <strain evidence="24 25">HMF7056</strain>
    </source>
</reference>
<sequence>MKIKNRLSLYFTLVSSTILLIVMTVIYLSFYKFLQIDFFNRLKDRISIATRLYIEADEQSRADLTRVREKYQEKIPGEVIRIYDGGNDAAFIPDDKQYWPDNIINEVRENGDIEYSERGRYAVGMHYKDEHGDFVILASAQDPGRIGQLNRFKFIMASVFFLSIILVFSIGRWFAEKALSPINGLVAQLQKISATNLDTRVNVTQENDEIGLLARNFNHLLEQLQHSFELQKTFVANASHELRTPITSMIGEAEIALKQERSAGEYRAVIRSTLAESEKLNETITGLIDLAEVDVTFGRAQLVPIRVDDLVWELEEYWSKKLFRHALRVKMDRVSSDEASLIIQANKALLSIALNNLVGNAFKFSNNKPVSFTLETGNGLVKIKIQDKGIGIIHEDRERIFDAFYRSETAADYPGNGIGLYVTNKIVRMLKGEIGVLSIAGSGTVITLQFPNSEG</sequence>
<dbReference type="PANTHER" id="PTHR44936">
    <property type="entry name" value="SENSOR PROTEIN CREC"/>
    <property type="match status" value="1"/>
</dbReference>
<organism evidence="24 25">
    <name type="scientific">Hufsiella ginkgonis</name>
    <dbReference type="NCBI Taxonomy" id="2695274"/>
    <lineage>
        <taxon>Bacteria</taxon>
        <taxon>Pseudomonadati</taxon>
        <taxon>Bacteroidota</taxon>
        <taxon>Sphingobacteriia</taxon>
        <taxon>Sphingobacteriales</taxon>
        <taxon>Sphingobacteriaceae</taxon>
        <taxon>Hufsiella</taxon>
    </lineage>
</organism>
<keyword evidence="16" id="KW-0346">Stress response</keyword>
<evidence type="ECO:0000256" key="17">
    <source>
        <dbReference type="ARBA" id="ARBA00023026"/>
    </source>
</evidence>
<evidence type="ECO:0000256" key="7">
    <source>
        <dbReference type="ARBA" id="ARBA00022553"/>
    </source>
</evidence>
<dbReference type="SMART" id="SM00387">
    <property type="entry name" value="HATPase_c"/>
    <property type="match status" value="1"/>
</dbReference>
<comment type="subcellular location">
    <subcellularLocation>
        <location evidence="4">Cell membrane</location>
        <topology evidence="4">Multi-pass membrane protein</topology>
    </subcellularLocation>
</comment>
<feature type="domain" description="Histidine kinase" evidence="22">
    <location>
        <begin position="237"/>
        <end position="454"/>
    </location>
</feature>
<evidence type="ECO:0000313" key="25">
    <source>
        <dbReference type="Proteomes" id="UP000451233"/>
    </source>
</evidence>
<keyword evidence="12" id="KW-0067">ATP-binding</keyword>
<dbReference type="PRINTS" id="PR00344">
    <property type="entry name" value="BCTRLSENSOR"/>
</dbReference>
<evidence type="ECO:0000256" key="3">
    <source>
        <dbReference type="ARBA" id="ARBA00001946"/>
    </source>
</evidence>
<evidence type="ECO:0000256" key="5">
    <source>
        <dbReference type="ARBA" id="ARBA00012438"/>
    </source>
</evidence>
<keyword evidence="15" id="KW-0902">Two-component regulatory system</keyword>
<name>A0A7K1XVJ5_9SPHI</name>
<keyword evidence="14" id="KW-0904">Protein phosphatase</keyword>
<keyword evidence="10" id="KW-0418">Kinase</keyword>
<dbReference type="GO" id="GO:0005524">
    <property type="term" value="F:ATP binding"/>
    <property type="evidence" value="ECO:0007669"/>
    <property type="project" value="UniProtKB-KW"/>
</dbReference>
<evidence type="ECO:0000256" key="2">
    <source>
        <dbReference type="ARBA" id="ARBA00001936"/>
    </source>
</evidence>
<feature type="domain" description="HAMP" evidence="23">
    <location>
        <begin position="176"/>
        <end position="229"/>
    </location>
</feature>
<evidence type="ECO:0000256" key="20">
    <source>
        <dbReference type="ARBA" id="ARBA00041776"/>
    </source>
</evidence>
<evidence type="ECO:0000259" key="23">
    <source>
        <dbReference type="PROSITE" id="PS50885"/>
    </source>
</evidence>
<accession>A0A7K1XVJ5</accession>
<dbReference type="InterPro" id="IPR005467">
    <property type="entry name" value="His_kinase_dom"/>
</dbReference>
<dbReference type="InterPro" id="IPR036097">
    <property type="entry name" value="HisK_dim/P_sf"/>
</dbReference>
<keyword evidence="21" id="KW-1133">Transmembrane helix</keyword>
<keyword evidence="8" id="KW-0808">Transferase</keyword>
<dbReference type="GO" id="GO:0004721">
    <property type="term" value="F:phosphoprotein phosphatase activity"/>
    <property type="evidence" value="ECO:0007669"/>
    <property type="project" value="UniProtKB-KW"/>
</dbReference>
<dbReference type="SMART" id="SM00304">
    <property type="entry name" value="HAMP"/>
    <property type="match status" value="1"/>
</dbReference>
<comment type="catalytic activity">
    <reaction evidence="1">
        <text>ATP + protein L-histidine = ADP + protein N-phospho-L-histidine.</text>
        <dbReference type="EC" id="2.7.13.3"/>
    </reaction>
</comment>
<dbReference type="GO" id="GO:0000155">
    <property type="term" value="F:phosphorelay sensor kinase activity"/>
    <property type="evidence" value="ECO:0007669"/>
    <property type="project" value="InterPro"/>
</dbReference>
<evidence type="ECO:0000256" key="18">
    <source>
        <dbReference type="ARBA" id="ARBA00023211"/>
    </source>
</evidence>
<dbReference type="SUPFAM" id="SSF47384">
    <property type="entry name" value="Homodimeric domain of signal transducing histidine kinase"/>
    <property type="match status" value="1"/>
</dbReference>
<dbReference type="AlphaFoldDB" id="A0A7K1XVJ5"/>
<keyword evidence="7" id="KW-0597">Phosphoprotein</keyword>
<evidence type="ECO:0000256" key="21">
    <source>
        <dbReference type="SAM" id="Phobius"/>
    </source>
</evidence>
<evidence type="ECO:0000313" key="24">
    <source>
        <dbReference type="EMBL" id="MXV15000.1"/>
    </source>
</evidence>
<dbReference type="InterPro" id="IPR050980">
    <property type="entry name" value="2C_sensor_his_kinase"/>
</dbReference>
<protein>
    <recommendedName>
        <fullName evidence="19">Signal transduction histidine-protein kinase/phosphatase MprB</fullName>
        <ecNumber evidence="5">2.7.13.3</ecNumber>
    </recommendedName>
    <alternativeName>
        <fullName evidence="20">Mycobacterial persistence regulator B</fullName>
    </alternativeName>
</protein>
<dbReference type="InterPro" id="IPR004358">
    <property type="entry name" value="Sig_transdc_His_kin-like_C"/>
</dbReference>
<evidence type="ECO:0000256" key="12">
    <source>
        <dbReference type="ARBA" id="ARBA00022840"/>
    </source>
</evidence>
<evidence type="ECO:0000256" key="14">
    <source>
        <dbReference type="ARBA" id="ARBA00022912"/>
    </source>
</evidence>
<evidence type="ECO:0000256" key="15">
    <source>
        <dbReference type="ARBA" id="ARBA00023012"/>
    </source>
</evidence>
<comment type="cofactor">
    <cofactor evidence="2">
        <name>Mn(2+)</name>
        <dbReference type="ChEBI" id="CHEBI:29035"/>
    </cofactor>
</comment>
<keyword evidence="17" id="KW-0843">Virulence</keyword>
<dbReference type="PROSITE" id="PS50109">
    <property type="entry name" value="HIS_KIN"/>
    <property type="match status" value="1"/>
</dbReference>
<evidence type="ECO:0000256" key="10">
    <source>
        <dbReference type="ARBA" id="ARBA00022777"/>
    </source>
</evidence>
<comment type="caution">
    <text evidence="24">The sequence shown here is derived from an EMBL/GenBank/DDBJ whole genome shotgun (WGS) entry which is preliminary data.</text>
</comment>
<dbReference type="Gene3D" id="3.30.565.10">
    <property type="entry name" value="Histidine kinase-like ATPase, C-terminal domain"/>
    <property type="match status" value="1"/>
</dbReference>
<evidence type="ECO:0000256" key="4">
    <source>
        <dbReference type="ARBA" id="ARBA00004651"/>
    </source>
</evidence>
<feature type="transmembrane region" description="Helical" evidence="21">
    <location>
        <begin position="7"/>
        <end position="30"/>
    </location>
</feature>